<keyword evidence="6 9" id="KW-0472">Membrane</keyword>
<feature type="compositionally biased region" description="Basic and acidic residues" evidence="8">
    <location>
        <begin position="421"/>
        <end position="434"/>
    </location>
</feature>
<feature type="compositionally biased region" description="Low complexity" evidence="8">
    <location>
        <begin position="284"/>
        <end position="295"/>
    </location>
</feature>
<feature type="compositionally biased region" description="Basic and acidic residues" evidence="8">
    <location>
        <begin position="380"/>
        <end position="390"/>
    </location>
</feature>
<evidence type="ECO:0000256" key="7">
    <source>
        <dbReference type="SAM" id="Coils"/>
    </source>
</evidence>
<feature type="coiled-coil region" evidence="7">
    <location>
        <begin position="211"/>
        <end position="245"/>
    </location>
</feature>
<feature type="compositionally biased region" description="Polar residues" evidence="8">
    <location>
        <begin position="54"/>
        <end position="81"/>
    </location>
</feature>
<evidence type="ECO:0000313" key="11">
    <source>
        <dbReference type="Proteomes" id="UP000663828"/>
    </source>
</evidence>
<feature type="compositionally biased region" description="Polar residues" evidence="8">
    <location>
        <begin position="29"/>
        <end position="47"/>
    </location>
</feature>
<protein>
    <submittedName>
        <fullName evidence="10">Uncharacterized protein</fullName>
    </submittedName>
</protein>
<dbReference type="Proteomes" id="UP000663828">
    <property type="component" value="Unassembled WGS sequence"/>
</dbReference>
<feature type="region of interest" description="Disordered" evidence="8">
    <location>
        <begin position="380"/>
        <end position="441"/>
    </location>
</feature>
<feature type="region of interest" description="Disordered" evidence="8">
    <location>
        <begin position="119"/>
        <end position="159"/>
    </location>
</feature>
<feature type="transmembrane region" description="Helical" evidence="9">
    <location>
        <begin position="583"/>
        <end position="601"/>
    </location>
</feature>
<sequence>MNDIEPTHRQISTSGNTLHEDNQKRQLQHQRISPNPDVQANLATGNYNPLACHDTQQPFSSTNKSNSVATNPMHSPGTKSGSVAAKPGAGNSNSLPGHQSGRLKMPTYNLHEQQGLNLSDNLHTTGASGDHDTNTFSSSSLSRKKNLSTSDLDPTERKKQAALAKVEAKLEKAQRLHEQARQGVEQEVADFLRATTMPNTNAEGTAARTVNASFDKRIRTLQDTKKELEKKISNYQSDISRIQAGDIPYNYTSSKDIFSNIKSTAAKVAGGSLKYRSSQSSDQPTATASSTPNTPDHIVSSHYPDSENYQQHPNPFTTITTPTPTATPTGGPMNNNQNILTSNLYSGTHDPVHSSLSSSASNEIGNSQFYIDSNHEYVYDNDKSNRKHEGNVPVDGLVIHDSEKSPSFKRRYTDESNQEFNDQKSDHSNDERHTSGITKRNTSVKLRFSSQAVNHVQFCFQNTSNEYQQLNIKLESMQKTLERYETKFNDMQKQIDSLALSIDTQHDQNGRLNIELTDLTDLHQIEMSSVKTDLKNLEERLLYKFNDYWNELLEKLDKLDTRTAKVEQTQTHSLETEENTHRIISKLVNILLTVFAIILLILSTIKNLVQSRIHAMTILILAVAWITFRYLPPNYFQTPFLKNLLNGFKRTARNSTSE</sequence>
<proteinExistence type="inferred from homology"/>
<evidence type="ECO:0000256" key="4">
    <source>
        <dbReference type="ARBA" id="ARBA00022989"/>
    </source>
</evidence>
<feature type="region of interest" description="Disordered" evidence="8">
    <location>
        <begin position="1"/>
        <end position="103"/>
    </location>
</feature>
<evidence type="ECO:0000313" key="10">
    <source>
        <dbReference type="EMBL" id="CAF1004144.1"/>
    </source>
</evidence>
<dbReference type="PANTHER" id="PTHR17613:SF14">
    <property type="entry name" value="DEMENTIN, ISOFORM H"/>
    <property type="match status" value="1"/>
</dbReference>
<dbReference type="EMBL" id="CAJNOR010000774">
    <property type="protein sequence ID" value="CAF1004144.1"/>
    <property type="molecule type" value="Genomic_DNA"/>
</dbReference>
<feature type="transmembrane region" description="Helical" evidence="9">
    <location>
        <begin position="613"/>
        <end position="631"/>
    </location>
</feature>
<comment type="caution">
    <text evidence="10">The sequence shown here is derived from an EMBL/GenBank/DDBJ whole genome shotgun (WGS) entry which is preliminary data.</text>
</comment>
<reference evidence="10" key="1">
    <citation type="submission" date="2021-02" db="EMBL/GenBank/DDBJ databases">
        <authorList>
            <person name="Nowell W R."/>
        </authorList>
    </citation>
    <scope>NUCLEOTIDE SEQUENCE</scope>
</reference>
<name>A0A814H2S8_ADIRI</name>
<dbReference type="PANTHER" id="PTHR17613">
    <property type="entry name" value="CEREBRAL PROTEIN-11-RELATED"/>
    <property type="match status" value="1"/>
</dbReference>
<dbReference type="GO" id="GO:0012505">
    <property type="term" value="C:endomembrane system"/>
    <property type="evidence" value="ECO:0007669"/>
    <property type="project" value="TreeGrafter"/>
</dbReference>
<evidence type="ECO:0000256" key="2">
    <source>
        <dbReference type="ARBA" id="ARBA00008108"/>
    </source>
</evidence>
<organism evidence="10 11">
    <name type="scientific">Adineta ricciae</name>
    <name type="common">Rotifer</name>
    <dbReference type="NCBI Taxonomy" id="249248"/>
    <lineage>
        <taxon>Eukaryota</taxon>
        <taxon>Metazoa</taxon>
        <taxon>Spiralia</taxon>
        <taxon>Gnathifera</taxon>
        <taxon>Rotifera</taxon>
        <taxon>Eurotatoria</taxon>
        <taxon>Bdelloidea</taxon>
        <taxon>Adinetida</taxon>
        <taxon>Adinetidae</taxon>
        <taxon>Adineta</taxon>
    </lineage>
</organism>
<dbReference type="InterPro" id="IPR019394">
    <property type="entry name" value="TEX28/TMCC"/>
</dbReference>
<evidence type="ECO:0000256" key="8">
    <source>
        <dbReference type="SAM" id="MobiDB-lite"/>
    </source>
</evidence>
<dbReference type="Pfam" id="PF10267">
    <property type="entry name" value="Tmemb_cc2"/>
    <property type="match status" value="1"/>
</dbReference>
<feature type="compositionally biased region" description="Low complexity" evidence="8">
    <location>
        <begin position="313"/>
        <end position="336"/>
    </location>
</feature>
<accession>A0A814H2S8</accession>
<feature type="region of interest" description="Disordered" evidence="8">
    <location>
        <begin position="275"/>
        <end position="361"/>
    </location>
</feature>
<keyword evidence="5 7" id="KW-0175">Coiled coil</keyword>
<feature type="compositionally biased region" description="Polar residues" evidence="8">
    <location>
        <begin position="337"/>
        <end position="346"/>
    </location>
</feature>
<evidence type="ECO:0000256" key="1">
    <source>
        <dbReference type="ARBA" id="ARBA00004370"/>
    </source>
</evidence>
<keyword evidence="4 9" id="KW-1133">Transmembrane helix</keyword>
<comment type="subcellular location">
    <subcellularLocation>
        <location evidence="1">Membrane</location>
    </subcellularLocation>
</comment>
<evidence type="ECO:0000256" key="5">
    <source>
        <dbReference type="ARBA" id="ARBA00023054"/>
    </source>
</evidence>
<dbReference type="GO" id="GO:0016020">
    <property type="term" value="C:membrane"/>
    <property type="evidence" value="ECO:0007669"/>
    <property type="project" value="UniProtKB-SubCell"/>
</dbReference>
<evidence type="ECO:0000256" key="9">
    <source>
        <dbReference type="SAM" id="Phobius"/>
    </source>
</evidence>
<keyword evidence="3 9" id="KW-0812">Transmembrane</keyword>
<evidence type="ECO:0000256" key="3">
    <source>
        <dbReference type="ARBA" id="ARBA00022692"/>
    </source>
</evidence>
<feature type="compositionally biased region" description="Basic and acidic residues" evidence="8">
    <location>
        <begin position="398"/>
        <end position="414"/>
    </location>
</feature>
<comment type="similarity">
    <text evidence="2">Belongs to the TEX28 family.</text>
</comment>
<feature type="coiled-coil region" evidence="7">
    <location>
        <begin position="460"/>
        <end position="501"/>
    </location>
</feature>
<evidence type="ECO:0000256" key="6">
    <source>
        <dbReference type="ARBA" id="ARBA00023136"/>
    </source>
</evidence>
<dbReference type="AlphaFoldDB" id="A0A814H2S8"/>
<keyword evidence="11" id="KW-1185">Reference proteome</keyword>
<gene>
    <name evidence="10" type="ORF">XAT740_LOCUS13368</name>
</gene>